<keyword evidence="6 8" id="KW-1133">Transmembrane helix</keyword>
<dbReference type="InterPro" id="IPR038770">
    <property type="entry name" value="Na+/solute_symporter_sf"/>
</dbReference>
<organism evidence="9 10">
    <name type="scientific">Tumebacillus amylolyticus</name>
    <dbReference type="NCBI Taxonomy" id="2801339"/>
    <lineage>
        <taxon>Bacteria</taxon>
        <taxon>Bacillati</taxon>
        <taxon>Bacillota</taxon>
        <taxon>Bacilli</taxon>
        <taxon>Bacillales</taxon>
        <taxon>Alicyclobacillaceae</taxon>
        <taxon>Tumebacillus</taxon>
    </lineage>
</organism>
<comment type="caution">
    <text evidence="9">The sequence shown here is derived from an EMBL/GenBank/DDBJ whole genome shotgun (WGS) entry which is preliminary data.</text>
</comment>
<evidence type="ECO:0000256" key="7">
    <source>
        <dbReference type="ARBA" id="ARBA00023136"/>
    </source>
</evidence>
<keyword evidence="10" id="KW-1185">Reference proteome</keyword>
<dbReference type="Gene3D" id="1.20.1530.20">
    <property type="match status" value="2"/>
</dbReference>
<evidence type="ECO:0000313" key="10">
    <source>
        <dbReference type="Proteomes" id="UP000602284"/>
    </source>
</evidence>
<evidence type="ECO:0000256" key="8">
    <source>
        <dbReference type="SAM" id="Phobius"/>
    </source>
</evidence>
<accession>A0ABS1JCU8</accession>
<dbReference type="EMBL" id="JAEQNB010000005">
    <property type="protein sequence ID" value="MBL0388086.1"/>
    <property type="molecule type" value="Genomic_DNA"/>
</dbReference>
<feature type="transmembrane region" description="Helical" evidence="8">
    <location>
        <begin position="195"/>
        <end position="214"/>
    </location>
</feature>
<keyword evidence="3" id="KW-0813">Transport</keyword>
<protein>
    <submittedName>
        <fullName evidence="9">AEC family transporter</fullName>
    </submittedName>
</protein>
<feature type="transmembrane region" description="Helical" evidence="8">
    <location>
        <begin position="63"/>
        <end position="84"/>
    </location>
</feature>
<dbReference type="Pfam" id="PF03547">
    <property type="entry name" value="Mem_trans"/>
    <property type="match status" value="2"/>
</dbReference>
<evidence type="ECO:0000256" key="4">
    <source>
        <dbReference type="ARBA" id="ARBA00022475"/>
    </source>
</evidence>
<keyword evidence="7 8" id="KW-0472">Membrane</keyword>
<dbReference type="PANTHER" id="PTHR36838">
    <property type="entry name" value="AUXIN EFFLUX CARRIER FAMILY PROTEIN"/>
    <property type="match status" value="1"/>
</dbReference>
<sequence>MTILLLILINIIFPVFALIGVGAFLHRKFKFDMNTLSKINTYLLMPVVSFENIYKSKIGGDTLLHIFVFLVLQAILLILVSNGVSKLAKFDRGLSVTFSNSVVLNNSGNYGLPVSQLVFADHPLGMSIQVVITIFQNLLTYTYGLLNVVSVHQNRWASLKEFFKTPVIYGILAGLLLNAFNIEIPLFLWTPIENVANAFLCMALITLGAQSATLKLTSFTLPLSLSLIGRLLLPPLLAIVLIYFLHLDGVTAQALLIASAYPTSRNSALFALEYNNHPEYAAQAVLLTTMFSSVTVALVVYAARILFAV</sequence>
<keyword evidence="5 8" id="KW-0812">Transmembrane</keyword>
<comment type="similarity">
    <text evidence="2">Belongs to the auxin efflux carrier (TC 2.A.69) family.</text>
</comment>
<evidence type="ECO:0000256" key="5">
    <source>
        <dbReference type="ARBA" id="ARBA00022692"/>
    </source>
</evidence>
<evidence type="ECO:0000256" key="3">
    <source>
        <dbReference type="ARBA" id="ARBA00022448"/>
    </source>
</evidence>
<evidence type="ECO:0000256" key="6">
    <source>
        <dbReference type="ARBA" id="ARBA00022989"/>
    </source>
</evidence>
<proteinExistence type="inferred from homology"/>
<feature type="transmembrane region" description="Helical" evidence="8">
    <location>
        <begin position="167"/>
        <end position="189"/>
    </location>
</feature>
<keyword evidence="4" id="KW-1003">Cell membrane</keyword>
<dbReference type="InterPro" id="IPR004776">
    <property type="entry name" value="Mem_transp_PIN-like"/>
</dbReference>
<feature type="transmembrane region" description="Helical" evidence="8">
    <location>
        <begin position="281"/>
        <end position="303"/>
    </location>
</feature>
<evidence type="ECO:0000256" key="2">
    <source>
        <dbReference type="ARBA" id="ARBA00010145"/>
    </source>
</evidence>
<gene>
    <name evidence="9" type="ORF">JJB07_15820</name>
</gene>
<evidence type="ECO:0000313" key="9">
    <source>
        <dbReference type="EMBL" id="MBL0388086.1"/>
    </source>
</evidence>
<feature type="transmembrane region" description="Helical" evidence="8">
    <location>
        <begin position="126"/>
        <end position="146"/>
    </location>
</feature>
<dbReference type="RefSeq" id="WP_201636726.1">
    <property type="nucleotide sequence ID" value="NZ_JAEQNB010000005.1"/>
</dbReference>
<evidence type="ECO:0000256" key="1">
    <source>
        <dbReference type="ARBA" id="ARBA00004651"/>
    </source>
</evidence>
<dbReference type="PANTHER" id="PTHR36838:SF1">
    <property type="entry name" value="SLR1864 PROTEIN"/>
    <property type="match status" value="1"/>
</dbReference>
<comment type="subcellular location">
    <subcellularLocation>
        <location evidence="1">Cell membrane</location>
        <topology evidence="1">Multi-pass membrane protein</topology>
    </subcellularLocation>
</comment>
<reference evidence="9 10" key="1">
    <citation type="submission" date="2021-01" db="EMBL/GenBank/DDBJ databases">
        <title>Tumebacillus sp. strain ITR2 16S ribosomal RNA gene Genome sequencing and assembly.</title>
        <authorList>
            <person name="Kang M."/>
        </authorList>
    </citation>
    <scope>NUCLEOTIDE SEQUENCE [LARGE SCALE GENOMIC DNA]</scope>
    <source>
        <strain evidence="9 10">ITR2</strain>
    </source>
</reference>
<feature type="transmembrane region" description="Helical" evidence="8">
    <location>
        <begin position="6"/>
        <end position="25"/>
    </location>
</feature>
<name>A0ABS1JCU8_9BACL</name>
<dbReference type="Proteomes" id="UP000602284">
    <property type="component" value="Unassembled WGS sequence"/>
</dbReference>